<dbReference type="SUPFAM" id="SSF51182">
    <property type="entry name" value="RmlC-like cupins"/>
    <property type="match status" value="1"/>
</dbReference>
<organism evidence="3 4">
    <name type="scientific">Oceanobacillus jeddahense</name>
    <dbReference type="NCBI Taxonomy" id="1462527"/>
    <lineage>
        <taxon>Bacteria</taxon>
        <taxon>Bacillati</taxon>
        <taxon>Bacillota</taxon>
        <taxon>Bacilli</taxon>
        <taxon>Bacillales</taxon>
        <taxon>Bacillaceae</taxon>
        <taxon>Oceanobacillus</taxon>
    </lineage>
</organism>
<evidence type="ECO:0000256" key="2">
    <source>
        <dbReference type="ARBA" id="ARBA00022833"/>
    </source>
</evidence>
<sequence length="585" mass="66967">MMTIYDLKPEINIKGVSNGFSGFVAIAEQLSNAIRAQNKEDIVLAIECYPGVNYTEIKKDLFPLLSPNMTIFTDDYAYTVEEVQEKIKDVITEDRVFGVLSQYTIDQFFHENSIEKAKKEIKDSSGLTIVYGMGTTVISVPDIIVYADLPRWEIRCRYRDENLKNWKTDNADEDELRKYKRGYFFEWGMADRLKKKIYNQVDYLLDTNKKEQPAMIDGKSYRKALSQVAQVPFRLVPFFDASVWGGQWMKEKFNLDPEVENYGWAFDGVPEENSIILNFKGTKIEIPAINAVFAYPDELLGSKVRWRFGTSFPIRFDYLDTMGGRNLSLQVHPLVEYAQDTFGIHYTQDESYYILEATDNSTIYLGVKNNTDKDELVADLRKATSGDFEFPDEKYINVFPVKKHDHYSIPAGTIHCGGPDTIVLEISATPNNFTFKLWDWGRTGLDGIPRPVHIDHGEPNILVERDTDFVLEQLVSSADSKFENLSNQEGIQTEKTGLHELEFIETHRHWFSESVVIKTHESVNMLNLVEGTSVLVESLNGEFDALPINYGETFIVPESVKKYRITNAGDTNKKTAVIQAFVRNL</sequence>
<dbReference type="InterPro" id="IPR011051">
    <property type="entry name" value="RmlC_Cupin_sf"/>
</dbReference>
<dbReference type="InterPro" id="IPR016847">
    <property type="entry name" value="Man6P_Isoase_Firm_lng_prd"/>
</dbReference>
<dbReference type="PANTHER" id="PTHR42742:SF3">
    <property type="entry name" value="FRUCTOKINASE"/>
    <property type="match status" value="1"/>
</dbReference>
<keyword evidence="1" id="KW-0479">Metal-binding</keyword>
<dbReference type="InterPro" id="IPR014710">
    <property type="entry name" value="RmlC-like_jellyroll"/>
</dbReference>
<keyword evidence="3" id="KW-0413">Isomerase</keyword>
<accession>A0ABY5JTU5</accession>
<gene>
    <name evidence="3" type="ORF">NP439_21060</name>
</gene>
<evidence type="ECO:0000313" key="4">
    <source>
        <dbReference type="Proteomes" id="UP001059773"/>
    </source>
</evidence>
<evidence type="ECO:0000256" key="1">
    <source>
        <dbReference type="ARBA" id="ARBA00022723"/>
    </source>
</evidence>
<dbReference type="EMBL" id="CP101914">
    <property type="protein sequence ID" value="UUI02501.1"/>
    <property type="molecule type" value="Genomic_DNA"/>
</dbReference>
<dbReference type="GO" id="GO:0016853">
    <property type="term" value="F:isomerase activity"/>
    <property type="evidence" value="ECO:0007669"/>
    <property type="project" value="UniProtKB-KW"/>
</dbReference>
<dbReference type="Gene3D" id="2.60.120.10">
    <property type="entry name" value="Jelly Rolls"/>
    <property type="match status" value="1"/>
</dbReference>
<reference evidence="3" key="1">
    <citation type="submission" date="2022-07" db="EMBL/GenBank/DDBJ databases">
        <title>FELIX.</title>
        <authorList>
            <person name="Wan K.H."/>
            <person name="Park S."/>
            <person name="Lawrence Q."/>
            <person name="Eichenberger J.P."/>
            <person name="Booth B.W."/>
            <person name="Piaggio A.J."/>
            <person name="Chandler J.C."/>
            <person name="Franklin A.B."/>
            <person name="Celniker S.E."/>
        </authorList>
    </citation>
    <scope>NUCLEOTIDE SEQUENCE</scope>
    <source>
        <strain evidence="3">QA-1986 374</strain>
    </source>
</reference>
<dbReference type="PANTHER" id="PTHR42742">
    <property type="entry name" value="TRANSCRIPTIONAL REPRESSOR MPRA"/>
    <property type="match status" value="1"/>
</dbReference>
<proteinExistence type="predicted"/>
<dbReference type="PIRSF" id="PIRSF026713">
    <property type="entry name" value="PMI_Firm_long_prd"/>
    <property type="match status" value="1"/>
</dbReference>
<dbReference type="Proteomes" id="UP001059773">
    <property type="component" value="Chromosome"/>
</dbReference>
<keyword evidence="4" id="KW-1185">Reference proteome</keyword>
<dbReference type="InterPro" id="IPR051804">
    <property type="entry name" value="Carb_Metab_Reg_Kinase/Isom"/>
</dbReference>
<name>A0ABY5JTU5_9BACI</name>
<protein>
    <submittedName>
        <fullName evidence="3">Class I mannose-6-phosphate isomerase</fullName>
    </submittedName>
</protein>
<evidence type="ECO:0000313" key="3">
    <source>
        <dbReference type="EMBL" id="UUI02501.1"/>
    </source>
</evidence>
<dbReference type="CDD" id="cd07010">
    <property type="entry name" value="cupin_PMI_type_I_N_bac"/>
    <property type="match status" value="1"/>
</dbReference>
<keyword evidence="2" id="KW-0862">Zinc</keyword>